<dbReference type="GO" id="GO:0015188">
    <property type="term" value="F:L-isoleucine transmembrane transporter activity"/>
    <property type="evidence" value="ECO:0007669"/>
    <property type="project" value="TreeGrafter"/>
</dbReference>
<dbReference type="GO" id="GO:0016887">
    <property type="term" value="F:ATP hydrolysis activity"/>
    <property type="evidence" value="ECO:0007669"/>
    <property type="project" value="InterPro"/>
</dbReference>
<dbReference type="PROSITE" id="PS50893">
    <property type="entry name" value="ABC_TRANSPORTER_2"/>
    <property type="match status" value="1"/>
</dbReference>
<dbReference type="PANTHER" id="PTHR45772">
    <property type="entry name" value="CONSERVED COMPONENT OF ABC TRANSPORTER FOR NATURAL AMINO ACIDS-RELATED"/>
    <property type="match status" value="1"/>
</dbReference>
<keyword evidence="1" id="KW-0813">Transport</keyword>
<evidence type="ECO:0000256" key="1">
    <source>
        <dbReference type="ARBA" id="ARBA00022448"/>
    </source>
</evidence>
<dbReference type="GO" id="GO:0005524">
    <property type="term" value="F:ATP binding"/>
    <property type="evidence" value="ECO:0007669"/>
    <property type="project" value="UniProtKB-KW"/>
</dbReference>
<evidence type="ECO:0000256" key="3">
    <source>
        <dbReference type="ARBA" id="ARBA00022840"/>
    </source>
</evidence>
<dbReference type="AlphaFoldDB" id="A0A0W8F4Z7"/>
<dbReference type="InterPro" id="IPR027417">
    <property type="entry name" value="P-loop_NTPase"/>
</dbReference>
<dbReference type="GO" id="GO:1903806">
    <property type="term" value="P:L-isoleucine import across plasma membrane"/>
    <property type="evidence" value="ECO:0007669"/>
    <property type="project" value="TreeGrafter"/>
</dbReference>
<reference evidence="5" key="1">
    <citation type="journal article" date="2015" name="Proc. Natl. Acad. Sci. U.S.A.">
        <title>Networks of energetic and metabolic interactions define dynamics in microbial communities.</title>
        <authorList>
            <person name="Embree M."/>
            <person name="Liu J.K."/>
            <person name="Al-Bassam M.M."/>
            <person name="Zengler K."/>
        </authorList>
    </citation>
    <scope>NUCLEOTIDE SEQUENCE</scope>
</reference>
<dbReference type="PANTHER" id="PTHR45772:SF7">
    <property type="entry name" value="AMINO ACID ABC TRANSPORTER ATP-BINDING PROTEIN"/>
    <property type="match status" value="1"/>
</dbReference>
<accession>A0A0W8F4Z7</accession>
<gene>
    <name evidence="5" type="ORF">ASZ90_014847</name>
</gene>
<dbReference type="CDD" id="cd03219">
    <property type="entry name" value="ABC_Mj1267_LivG_branched"/>
    <property type="match status" value="1"/>
</dbReference>
<comment type="caution">
    <text evidence="5">The sequence shown here is derived from an EMBL/GenBank/DDBJ whole genome shotgun (WGS) entry which is preliminary data.</text>
</comment>
<dbReference type="GO" id="GO:0015192">
    <property type="term" value="F:L-phenylalanine transmembrane transporter activity"/>
    <property type="evidence" value="ECO:0007669"/>
    <property type="project" value="TreeGrafter"/>
</dbReference>
<evidence type="ECO:0000259" key="4">
    <source>
        <dbReference type="PROSITE" id="PS50893"/>
    </source>
</evidence>
<organism evidence="5">
    <name type="scientific">hydrocarbon metagenome</name>
    <dbReference type="NCBI Taxonomy" id="938273"/>
    <lineage>
        <taxon>unclassified sequences</taxon>
        <taxon>metagenomes</taxon>
        <taxon>ecological metagenomes</taxon>
    </lineage>
</organism>
<name>A0A0W8F4Z7_9ZZZZ</name>
<dbReference type="EMBL" id="LNQE01001553">
    <property type="protein sequence ID" value="KUG15491.1"/>
    <property type="molecule type" value="Genomic_DNA"/>
</dbReference>
<dbReference type="SMART" id="SM00382">
    <property type="entry name" value="AAA"/>
    <property type="match status" value="1"/>
</dbReference>
<keyword evidence="3 5" id="KW-0067">ATP-binding</keyword>
<dbReference type="GO" id="GO:0005304">
    <property type="term" value="F:L-valine transmembrane transporter activity"/>
    <property type="evidence" value="ECO:0007669"/>
    <property type="project" value="TreeGrafter"/>
</dbReference>
<dbReference type="InterPro" id="IPR003593">
    <property type="entry name" value="AAA+_ATPase"/>
</dbReference>
<dbReference type="SUPFAM" id="SSF52540">
    <property type="entry name" value="P-loop containing nucleoside triphosphate hydrolases"/>
    <property type="match status" value="1"/>
</dbReference>
<dbReference type="InterPro" id="IPR032823">
    <property type="entry name" value="BCA_ABC_TP_C"/>
</dbReference>
<dbReference type="GO" id="GO:0005886">
    <property type="term" value="C:plasma membrane"/>
    <property type="evidence" value="ECO:0007669"/>
    <property type="project" value="TreeGrafter"/>
</dbReference>
<dbReference type="InterPro" id="IPR003439">
    <property type="entry name" value="ABC_transporter-like_ATP-bd"/>
</dbReference>
<proteinExistence type="predicted"/>
<evidence type="ECO:0000313" key="5">
    <source>
        <dbReference type="EMBL" id="KUG15491.1"/>
    </source>
</evidence>
<protein>
    <submittedName>
        <fullName evidence="5">Branched-chain amino acid transport atp-binding protein livg</fullName>
    </submittedName>
</protein>
<dbReference type="Pfam" id="PF00005">
    <property type="entry name" value="ABC_tran"/>
    <property type="match status" value="1"/>
</dbReference>
<feature type="domain" description="ABC transporter" evidence="4">
    <location>
        <begin position="2"/>
        <end position="238"/>
    </location>
</feature>
<keyword evidence="2" id="KW-0547">Nucleotide-binding</keyword>
<dbReference type="Pfam" id="PF12399">
    <property type="entry name" value="BCA_ABC_TP_C"/>
    <property type="match status" value="1"/>
</dbReference>
<sequence>MLELQGVTKKFGGLVAVNNVDLSVGEGEILGLVGPNGAGKTTLLNVISGIYRPDTGSIRYQGQDISRLSMNALCKKGIAKTFQHTHSFPGLTARESVMIGSLFGNGHRVTRDEASREAEHLLGRVGFPAERVDLLLSNLNVIELRRTQLARALASRPRILLLDELMTGLNPQEGSEAVSLIKSLRDDGITIVLIEHVMRVILGVSDRVVVLDHGEKIADATPDEIVRDQRVIDSYLGERYAC</sequence>
<dbReference type="GO" id="GO:0015808">
    <property type="term" value="P:L-alanine transport"/>
    <property type="evidence" value="ECO:0007669"/>
    <property type="project" value="TreeGrafter"/>
</dbReference>
<dbReference type="GO" id="GO:0042941">
    <property type="term" value="P:D-alanine transmembrane transport"/>
    <property type="evidence" value="ECO:0007669"/>
    <property type="project" value="TreeGrafter"/>
</dbReference>
<dbReference type="Gene3D" id="3.40.50.300">
    <property type="entry name" value="P-loop containing nucleotide triphosphate hydrolases"/>
    <property type="match status" value="1"/>
</dbReference>
<dbReference type="InterPro" id="IPR051120">
    <property type="entry name" value="ABC_AA/LPS_Transport"/>
</dbReference>
<dbReference type="GO" id="GO:1903805">
    <property type="term" value="P:L-valine import across plasma membrane"/>
    <property type="evidence" value="ECO:0007669"/>
    <property type="project" value="TreeGrafter"/>
</dbReference>
<evidence type="ECO:0000256" key="2">
    <source>
        <dbReference type="ARBA" id="ARBA00022741"/>
    </source>
</evidence>